<proteinExistence type="predicted"/>
<dbReference type="AlphaFoldDB" id="A0A1M4WU51"/>
<keyword evidence="3" id="KW-0378">Hydrolase</keyword>
<keyword evidence="2" id="KW-0479">Metal-binding</keyword>
<dbReference type="InterPro" id="IPR036866">
    <property type="entry name" value="RibonucZ/Hydroxyglut_hydro"/>
</dbReference>
<dbReference type="GO" id="GO:0046872">
    <property type="term" value="F:metal ion binding"/>
    <property type="evidence" value="ECO:0007669"/>
    <property type="project" value="UniProtKB-KW"/>
</dbReference>
<organism evidence="6 7">
    <name type="scientific">Atopostipes suicloacalis DSM 15692</name>
    <dbReference type="NCBI Taxonomy" id="1121025"/>
    <lineage>
        <taxon>Bacteria</taxon>
        <taxon>Bacillati</taxon>
        <taxon>Bacillota</taxon>
        <taxon>Bacilli</taxon>
        <taxon>Lactobacillales</taxon>
        <taxon>Carnobacteriaceae</taxon>
        <taxon>Atopostipes</taxon>
    </lineage>
</organism>
<evidence type="ECO:0000313" key="6">
    <source>
        <dbReference type="EMBL" id="SHE84754.1"/>
    </source>
</evidence>
<name>A0A1M4WU51_9LACT</name>
<dbReference type="SUPFAM" id="SSF56281">
    <property type="entry name" value="Metallo-hydrolase/oxidoreductase"/>
    <property type="match status" value="1"/>
</dbReference>
<dbReference type="PANTHER" id="PTHR46233:SF3">
    <property type="entry name" value="HYDROXYACYLGLUTATHIONE HYDROLASE GLOC"/>
    <property type="match status" value="1"/>
</dbReference>
<evidence type="ECO:0000256" key="4">
    <source>
        <dbReference type="ARBA" id="ARBA00022833"/>
    </source>
</evidence>
<evidence type="ECO:0000256" key="1">
    <source>
        <dbReference type="ARBA" id="ARBA00001947"/>
    </source>
</evidence>
<dbReference type="Proteomes" id="UP000184128">
    <property type="component" value="Unassembled WGS sequence"/>
</dbReference>
<dbReference type="InterPro" id="IPR051453">
    <property type="entry name" value="MBL_Glyoxalase_II"/>
</dbReference>
<comment type="cofactor">
    <cofactor evidence="1">
        <name>Zn(2+)</name>
        <dbReference type="ChEBI" id="CHEBI:29105"/>
    </cofactor>
</comment>
<keyword evidence="7" id="KW-1185">Reference proteome</keyword>
<dbReference type="OrthoDB" id="9802248at2"/>
<dbReference type="STRING" id="1121025.SAMN02745249_01277"/>
<reference evidence="6 7" key="1">
    <citation type="submission" date="2016-11" db="EMBL/GenBank/DDBJ databases">
        <authorList>
            <person name="Jaros S."/>
            <person name="Januszkiewicz K."/>
            <person name="Wedrychowicz H."/>
        </authorList>
    </citation>
    <scope>NUCLEOTIDE SEQUENCE [LARGE SCALE GENOMIC DNA]</scope>
    <source>
        <strain evidence="6 7">DSM 15692</strain>
    </source>
</reference>
<dbReference type="Gene3D" id="3.60.15.10">
    <property type="entry name" value="Ribonuclease Z/Hydroxyacylglutathione hydrolase-like"/>
    <property type="match status" value="1"/>
</dbReference>
<accession>A0A1M4WU51</accession>
<evidence type="ECO:0000259" key="5">
    <source>
        <dbReference type="SMART" id="SM00849"/>
    </source>
</evidence>
<dbReference type="Pfam" id="PF00753">
    <property type="entry name" value="Lactamase_B"/>
    <property type="match status" value="1"/>
</dbReference>
<keyword evidence="4" id="KW-0862">Zinc</keyword>
<feature type="domain" description="Metallo-beta-lactamase" evidence="5">
    <location>
        <begin position="13"/>
        <end position="192"/>
    </location>
</feature>
<dbReference type="RefSeq" id="WP_073297928.1">
    <property type="nucleotide sequence ID" value="NZ_FQUF01000017.1"/>
</dbReference>
<gene>
    <name evidence="6" type="ORF">SAMN02745249_01277</name>
</gene>
<sequence length="209" mass="22966">MLQVNALTVGPAQSNCYIISNPENHEALVVDPGAEPTTLISRIEELKVKPVAILLTHAHYDHIGAVDTLRDRYEVPVYLAAEEEEWLSNPNKNLSAMLGESVTARPAEYLFKPEEVIEIAHFTFKVVATPGHSPGGVSFIFEDDEFVITGDALFAGSVGRTDFPGSEPKELIPNIRQKLFTLPSSFTIYPGHGESSTLAHEMTTNPFFN</sequence>
<evidence type="ECO:0000313" key="7">
    <source>
        <dbReference type="Proteomes" id="UP000184128"/>
    </source>
</evidence>
<dbReference type="SMART" id="SM00849">
    <property type="entry name" value="Lactamase_B"/>
    <property type="match status" value="1"/>
</dbReference>
<dbReference type="GO" id="GO:0016787">
    <property type="term" value="F:hydrolase activity"/>
    <property type="evidence" value="ECO:0007669"/>
    <property type="project" value="UniProtKB-KW"/>
</dbReference>
<evidence type="ECO:0000256" key="3">
    <source>
        <dbReference type="ARBA" id="ARBA00022801"/>
    </source>
</evidence>
<evidence type="ECO:0000256" key="2">
    <source>
        <dbReference type="ARBA" id="ARBA00022723"/>
    </source>
</evidence>
<dbReference type="PANTHER" id="PTHR46233">
    <property type="entry name" value="HYDROXYACYLGLUTATHIONE HYDROLASE GLOC"/>
    <property type="match status" value="1"/>
</dbReference>
<dbReference type="InterPro" id="IPR001279">
    <property type="entry name" value="Metallo-B-lactamas"/>
</dbReference>
<dbReference type="EMBL" id="FQUF01000017">
    <property type="protein sequence ID" value="SHE84754.1"/>
    <property type="molecule type" value="Genomic_DNA"/>
</dbReference>
<dbReference type="CDD" id="cd06262">
    <property type="entry name" value="metallo-hydrolase-like_MBL-fold"/>
    <property type="match status" value="1"/>
</dbReference>
<protein>
    <submittedName>
        <fullName evidence="6">Glyoxylase, beta-lactamase superfamily II</fullName>
    </submittedName>
</protein>